<dbReference type="Proteomes" id="UP001597542">
    <property type="component" value="Unassembled WGS sequence"/>
</dbReference>
<evidence type="ECO:0000313" key="2">
    <source>
        <dbReference type="Proteomes" id="UP001597542"/>
    </source>
</evidence>
<sequence length="111" mass="11899">MPAYPYTGDRYLETLIPSAEKLVAAVRRDDPMHVAAMLADAEQAYGDPLAGARALVVLLAAMVPDDRAADDLLRWRSNPHEYRRLRALGVGAAEAAELASAVRPITKGTAA</sequence>
<organism evidence="1 2">
    <name type="scientific">Amycolatopsis albidoflavus</name>
    <dbReference type="NCBI Taxonomy" id="102226"/>
    <lineage>
        <taxon>Bacteria</taxon>
        <taxon>Bacillati</taxon>
        <taxon>Actinomycetota</taxon>
        <taxon>Actinomycetes</taxon>
        <taxon>Pseudonocardiales</taxon>
        <taxon>Pseudonocardiaceae</taxon>
        <taxon>Amycolatopsis</taxon>
    </lineage>
</organism>
<name>A0ABW5I628_9PSEU</name>
<dbReference type="RefSeq" id="WP_344283171.1">
    <property type="nucleotide sequence ID" value="NZ_BAAAHV010000022.1"/>
</dbReference>
<reference evidence="2" key="1">
    <citation type="journal article" date="2019" name="Int. J. Syst. Evol. Microbiol.">
        <title>The Global Catalogue of Microorganisms (GCM) 10K type strain sequencing project: providing services to taxonomists for standard genome sequencing and annotation.</title>
        <authorList>
            <consortium name="The Broad Institute Genomics Platform"/>
            <consortium name="The Broad Institute Genome Sequencing Center for Infectious Disease"/>
            <person name="Wu L."/>
            <person name="Ma J."/>
        </authorList>
    </citation>
    <scope>NUCLEOTIDE SEQUENCE [LARGE SCALE GENOMIC DNA]</scope>
    <source>
        <strain evidence="2">CGMCC 4.7638</strain>
    </source>
</reference>
<accession>A0ABW5I628</accession>
<dbReference type="EMBL" id="JBHUKQ010000014">
    <property type="protein sequence ID" value="MFD2484163.1"/>
    <property type="molecule type" value="Genomic_DNA"/>
</dbReference>
<comment type="caution">
    <text evidence="1">The sequence shown here is derived from an EMBL/GenBank/DDBJ whole genome shotgun (WGS) entry which is preliminary data.</text>
</comment>
<evidence type="ECO:0000313" key="1">
    <source>
        <dbReference type="EMBL" id="MFD2484163.1"/>
    </source>
</evidence>
<proteinExistence type="predicted"/>
<keyword evidence="2" id="KW-1185">Reference proteome</keyword>
<gene>
    <name evidence="1" type="ORF">ACFSUT_28060</name>
</gene>
<protein>
    <submittedName>
        <fullName evidence="1">Uncharacterized protein</fullName>
    </submittedName>
</protein>